<comment type="caution">
    <text evidence="3">The sequence shown here is derived from an EMBL/GenBank/DDBJ whole genome shotgun (WGS) entry which is preliminary data.</text>
</comment>
<keyword evidence="4" id="KW-1185">Reference proteome</keyword>
<dbReference type="EMBL" id="POTX01000243">
    <property type="protein sequence ID" value="PZF88172.1"/>
    <property type="molecule type" value="Genomic_DNA"/>
</dbReference>
<dbReference type="Proteomes" id="UP000248627">
    <property type="component" value="Unassembled WGS sequence"/>
</dbReference>
<organism evidence="3 4">
    <name type="scientific">Micromonospora endophytica</name>
    <dbReference type="NCBI Taxonomy" id="515350"/>
    <lineage>
        <taxon>Bacteria</taxon>
        <taxon>Bacillati</taxon>
        <taxon>Actinomycetota</taxon>
        <taxon>Actinomycetes</taxon>
        <taxon>Micromonosporales</taxon>
        <taxon>Micromonosporaceae</taxon>
        <taxon>Micromonospora</taxon>
    </lineage>
</organism>
<dbReference type="SUPFAM" id="SSF52091">
    <property type="entry name" value="SpoIIaa-like"/>
    <property type="match status" value="1"/>
</dbReference>
<dbReference type="InterPro" id="IPR002645">
    <property type="entry name" value="STAS_dom"/>
</dbReference>
<dbReference type="AlphaFoldDB" id="A0A2W2BPX5"/>
<proteinExistence type="predicted"/>
<evidence type="ECO:0000259" key="2">
    <source>
        <dbReference type="PROSITE" id="PS50801"/>
    </source>
</evidence>
<feature type="region of interest" description="Disordered" evidence="1">
    <location>
        <begin position="1"/>
        <end position="23"/>
    </location>
</feature>
<sequence>MPQAYRRPPGEPHHHPTSGVVAPPDALCQGVSVDQGGTSPVFSVSAEVDGDQLRVVVAGEVDMATADTMFQTASREPAARVTLDLRAVTFFDSAAIHALVRLAGRFSDSLTVLPSRQVSRVLEIAGLGDQRWLSNP</sequence>
<protein>
    <submittedName>
        <fullName evidence="3">Anti-sigma factor antagonist</fullName>
    </submittedName>
</protein>
<reference evidence="3 4" key="1">
    <citation type="submission" date="2018-01" db="EMBL/GenBank/DDBJ databases">
        <title>Draft genome sequence of Jishengella endophytica.</title>
        <authorList>
            <person name="Sahin N."/>
            <person name="Ay H."/>
            <person name="Saygin H."/>
        </authorList>
    </citation>
    <scope>NUCLEOTIDE SEQUENCE [LARGE SCALE GENOMIC DNA]</scope>
    <source>
        <strain evidence="3 4">DSM 45430</strain>
    </source>
</reference>
<name>A0A2W2BPX5_9ACTN</name>
<evidence type="ECO:0000313" key="4">
    <source>
        <dbReference type="Proteomes" id="UP000248627"/>
    </source>
</evidence>
<dbReference type="PROSITE" id="PS50801">
    <property type="entry name" value="STAS"/>
    <property type="match status" value="1"/>
</dbReference>
<dbReference type="Gene3D" id="3.30.750.24">
    <property type="entry name" value="STAS domain"/>
    <property type="match status" value="1"/>
</dbReference>
<dbReference type="CDD" id="cd07043">
    <property type="entry name" value="STAS_anti-anti-sigma_factors"/>
    <property type="match status" value="1"/>
</dbReference>
<dbReference type="InterPro" id="IPR036513">
    <property type="entry name" value="STAS_dom_sf"/>
</dbReference>
<gene>
    <name evidence="3" type="ORF">C1I93_25265</name>
</gene>
<accession>A0A2W2BPX5</accession>
<evidence type="ECO:0000256" key="1">
    <source>
        <dbReference type="SAM" id="MobiDB-lite"/>
    </source>
</evidence>
<evidence type="ECO:0000313" key="3">
    <source>
        <dbReference type="EMBL" id="PZF88172.1"/>
    </source>
</evidence>
<dbReference type="Pfam" id="PF13466">
    <property type="entry name" value="STAS_2"/>
    <property type="match status" value="1"/>
</dbReference>
<dbReference type="InterPro" id="IPR058548">
    <property type="entry name" value="MlaB-like_STAS"/>
</dbReference>
<dbReference type="OrthoDB" id="3386588at2"/>
<feature type="domain" description="STAS" evidence="2">
    <location>
        <begin position="42"/>
        <end position="136"/>
    </location>
</feature>